<dbReference type="Pfam" id="PF00685">
    <property type="entry name" value="Sulfotransfer_1"/>
    <property type="match status" value="1"/>
</dbReference>
<feature type="non-terminal residue" evidence="5">
    <location>
        <position position="125"/>
    </location>
</feature>
<dbReference type="SUPFAM" id="SSF52540">
    <property type="entry name" value="P-loop containing nucleoside triphosphate hydrolases"/>
    <property type="match status" value="1"/>
</dbReference>
<dbReference type="RefSeq" id="XP_006814252.1">
    <property type="nucleotide sequence ID" value="XM_006814189.1"/>
</dbReference>
<keyword evidence="4" id="KW-1185">Reference proteome</keyword>
<evidence type="ECO:0000256" key="2">
    <source>
        <dbReference type="ARBA" id="ARBA00022679"/>
    </source>
</evidence>
<keyword evidence="2" id="KW-0808">Transferase</keyword>
<feature type="domain" description="Sulfotransferase" evidence="3">
    <location>
        <begin position="41"/>
        <end position="125"/>
    </location>
</feature>
<dbReference type="Gene3D" id="3.40.50.300">
    <property type="entry name" value="P-loop containing nucleotide triphosphate hydrolases"/>
    <property type="match status" value="1"/>
</dbReference>
<reference evidence="5" key="1">
    <citation type="submission" date="2025-08" db="UniProtKB">
        <authorList>
            <consortium name="RefSeq"/>
        </authorList>
    </citation>
    <scope>IDENTIFICATION</scope>
    <source>
        <tissue evidence="5">Testes</tissue>
    </source>
</reference>
<organism evidence="4 5">
    <name type="scientific">Saccoglossus kowalevskii</name>
    <name type="common">Acorn worm</name>
    <dbReference type="NCBI Taxonomy" id="10224"/>
    <lineage>
        <taxon>Eukaryota</taxon>
        <taxon>Metazoa</taxon>
        <taxon>Hemichordata</taxon>
        <taxon>Enteropneusta</taxon>
        <taxon>Harrimaniidae</taxon>
        <taxon>Saccoglossus</taxon>
    </lineage>
</organism>
<sequence length="125" mass="14304">MNSASQDKQWKVDTHTYKGITFPLFMPQKSLEAMDSFEVRPDDVFICTFAKSGTLWITEIVWRILSHCGVFVGEEPLDKGPYPDYHIPGCRPNYEILAEMPSPRLMATHLPSSFLPAQLFDVRPK</sequence>
<dbReference type="InterPro" id="IPR000863">
    <property type="entry name" value="Sulfotransferase_dom"/>
</dbReference>
<gene>
    <name evidence="5" type="primary">LOC102802965</name>
</gene>
<protein>
    <submittedName>
        <fullName evidence="5">Sulfotransferase 1A1-like</fullName>
    </submittedName>
</protein>
<dbReference type="GeneID" id="102802965"/>
<dbReference type="Proteomes" id="UP000694865">
    <property type="component" value="Unplaced"/>
</dbReference>
<evidence type="ECO:0000256" key="1">
    <source>
        <dbReference type="ARBA" id="ARBA00005771"/>
    </source>
</evidence>
<dbReference type="InterPro" id="IPR027417">
    <property type="entry name" value="P-loop_NTPase"/>
</dbReference>
<evidence type="ECO:0000259" key="3">
    <source>
        <dbReference type="Pfam" id="PF00685"/>
    </source>
</evidence>
<dbReference type="PANTHER" id="PTHR11783">
    <property type="entry name" value="SULFOTRANSFERASE SULT"/>
    <property type="match status" value="1"/>
</dbReference>
<accession>A0ABM0M2L1</accession>
<comment type="similarity">
    <text evidence="1">Belongs to the sulfotransferase 1 family.</text>
</comment>
<proteinExistence type="inferred from homology"/>
<evidence type="ECO:0000313" key="4">
    <source>
        <dbReference type="Proteomes" id="UP000694865"/>
    </source>
</evidence>
<name>A0ABM0M2L1_SACKO</name>
<evidence type="ECO:0000313" key="5">
    <source>
        <dbReference type="RefSeq" id="XP_006814252.1"/>
    </source>
</evidence>